<sequence>MSFKKDKHARYWRMCANILPDAYTSSDASRMFLGFFIVAAMDLLDVLDTNEDAEVKKSVITASDREGWIDWIYDCQVPDGEGFRGFTGTDLRDRRTNGNRRWDPGNLPNTFFALSSLLILGDDLARVQRDKCLQWLPRLQRPDGSFGEILGLDGQVEGGRDLRYCCCAAGIAYIFLDPLAESYEPAFDEERLVDYILSCQNYNGGYGESPLREPHSGLNYCAIATLELISRLKGPGSDRARQALNNSDRCIRWLLDRQTTVLYDEAQAQDDEAEDEQEGSFAKEGVASFAKAPMYYSPPEQIVGFNGRDNKIADTCYCFWNSGALAILDSLHMANLPAVRMYLLNKVQHLIGGFAKDLESPPDVMHSYLGLAALSLFGEANIKPIDPALCISKSAAANLQHVAWRQRPSAS</sequence>
<dbReference type="EC" id="2.5.1.59" evidence="1"/>
<proteinExistence type="predicted"/>
<dbReference type="Proteomes" id="UP001172386">
    <property type="component" value="Unassembled WGS sequence"/>
</dbReference>
<keyword evidence="2" id="KW-1185">Reference proteome</keyword>
<keyword evidence="1" id="KW-0808">Transferase</keyword>
<gene>
    <name evidence="1" type="primary">CDC43</name>
    <name evidence="1" type="ORF">H2198_005248</name>
</gene>
<evidence type="ECO:0000313" key="2">
    <source>
        <dbReference type="Proteomes" id="UP001172386"/>
    </source>
</evidence>
<accession>A0ACC3A6R4</accession>
<reference evidence="1" key="1">
    <citation type="submission" date="2022-10" db="EMBL/GenBank/DDBJ databases">
        <title>Culturing micro-colonial fungi from biological soil crusts in the Mojave desert and describing Neophaeococcomyces mojavensis, and introducing the new genera and species Taxawa tesnikishii.</title>
        <authorList>
            <person name="Kurbessoian T."/>
            <person name="Stajich J.E."/>
        </authorList>
    </citation>
    <scope>NUCLEOTIDE SEQUENCE</scope>
    <source>
        <strain evidence="1">JES_112</strain>
    </source>
</reference>
<dbReference type="EMBL" id="JAPDRQ010000085">
    <property type="protein sequence ID" value="KAJ9655995.1"/>
    <property type="molecule type" value="Genomic_DNA"/>
</dbReference>
<name>A0ACC3A6R4_9EURO</name>
<organism evidence="1 2">
    <name type="scientific">Neophaeococcomyces mojaviensis</name>
    <dbReference type="NCBI Taxonomy" id="3383035"/>
    <lineage>
        <taxon>Eukaryota</taxon>
        <taxon>Fungi</taxon>
        <taxon>Dikarya</taxon>
        <taxon>Ascomycota</taxon>
        <taxon>Pezizomycotina</taxon>
        <taxon>Eurotiomycetes</taxon>
        <taxon>Chaetothyriomycetidae</taxon>
        <taxon>Chaetothyriales</taxon>
        <taxon>Chaetothyriales incertae sedis</taxon>
        <taxon>Neophaeococcomyces</taxon>
    </lineage>
</organism>
<evidence type="ECO:0000313" key="1">
    <source>
        <dbReference type="EMBL" id="KAJ9655995.1"/>
    </source>
</evidence>
<protein>
    <submittedName>
        <fullName evidence="1">Geranylgeranyl transferase type-1 subunit beta</fullName>
        <ecNumber evidence="1">2.5.1.59</ecNumber>
    </submittedName>
</protein>
<comment type="caution">
    <text evidence="1">The sequence shown here is derived from an EMBL/GenBank/DDBJ whole genome shotgun (WGS) entry which is preliminary data.</text>
</comment>